<organism evidence="2 3">
    <name type="scientific">Glossina palpalis gambiensis</name>
    <dbReference type="NCBI Taxonomy" id="67801"/>
    <lineage>
        <taxon>Eukaryota</taxon>
        <taxon>Metazoa</taxon>
        <taxon>Ecdysozoa</taxon>
        <taxon>Arthropoda</taxon>
        <taxon>Hexapoda</taxon>
        <taxon>Insecta</taxon>
        <taxon>Pterygota</taxon>
        <taxon>Neoptera</taxon>
        <taxon>Endopterygota</taxon>
        <taxon>Diptera</taxon>
        <taxon>Brachycera</taxon>
        <taxon>Muscomorpha</taxon>
        <taxon>Hippoboscoidea</taxon>
        <taxon>Glossinidae</taxon>
        <taxon>Glossina</taxon>
    </lineage>
</organism>
<dbReference type="GO" id="GO:0016529">
    <property type="term" value="C:sarcoplasmic reticulum"/>
    <property type="evidence" value="ECO:0007669"/>
    <property type="project" value="TreeGrafter"/>
</dbReference>
<dbReference type="GO" id="GO:0015629">
    <property type="term" value="C:actin cytoskeleton"/>
    <property type="evidence" value="ECO:0007669"/>
    <property type="project" value="TreeGrafter"/>
</dbReference>
<keyword evidence="3" id="KW-1185">Reference proteome</keyword>
<dbReference type="GO" id="GO:0030833">
    <property type="term" value="P:regulation of actin filament polymerization"/>
    <property type="evidence" value="ECO:0007669"/>
    <property type="project" value="TreeGrafter"/>
</dbReference>
<dbReference type="GO" id="GO:0016324">
    <property type="term" value="C:apical plasma membrane"/>
    <property type="evidence" value="ECO:0007669"/>
    <property type="project" value="TreeGrafter"/>
</dbReference>
<dbReference type="Proteomes" id="UP000092460">
    <property type="component" value="Unassembled WGS sequence"/>
</dbReference>
<reference evidence="2" key="2">
    <citation type="submission" date="2020-05" db="UniProtKB">
        <authorList>
            <consortium name="EnsemblMetazoa"/>
        </authorList>
    </citation>
    <scope>IDENTIFICATION</scope>
    <source>
        <strain evidence="2">IAEA</strain>
    </source>
</reference>
<sequence>MDILKKMFQQNEEEAKRDRDGAPNKDEFRKPQWFEEAETDDELFDDDRKFAFQVFTNPLELQKHFESQMQQILEAINELESMYRTNNFSICIITQLCYITLSADNRMPIEKNLKEEYLKPGFESKTFKEFEKQQKQYFDTDLDGEIFADQLHSLIQRFANGEYMQDSPQTALDSTTKILPRNDKKAIRKSKPKLTDEEIIMGRIHGTLDDGNEEQRKRIKHHRPDFMNPMSPVIPRGPFAGGAFDGHFQGPKMFSQSVMTKTVRKPDGSYETTKITQDSQGNKTITTTRTKDGKSETVTTYDDAVASAGKRSIKESSEIYEGERNIYLSKEGYALPRNLW</sequence>
<dbReference type="PANTHER" id="PTHR14938:SF2">
    <property type="entry name" value="HCLS1-ASSOCIATED PROTEIN X-1"/>
    <property type="match status" value="1"/>
</dbReference>
<name>A0A1B0C0N9_9MUSC</name>
<feature type="compositionally biased region" description="Polar residues" evidence="1">
    <location>
        <begin position="270"/>
        <end position="288"/>
    </location>
</feature>
<protein>
    <submittedName>
        <fullName evidence="2">Uncharacterized protein</fullName>
    </submittedName>
</protein>
<dbReference type="GO" id="GO:0043066">
    <property type="term" value="P:negative regulation of apoptotic process"/>
    <property type="evidence" value="ECO:0007669"/>
    <property type="project" value="InterPro"/>
</dbReference>
<dbReference type="VEuPathDB" id="VectorBase:GPPI046052"/>
<dbReference type="GO" id="GO:0005739">
    <property type="term" value="C:mitochondrion"/>
    <property type="evidence" value="ECO:0007669"/>
    <property type="project" value="TreeGrafter"/>
</dbReference>
<feature type="region of interest" description="Disordered" evidence="1">
    <location>
        <begin position="265"/>
        <end position="292"/>
    </location>
</feature>
<evidence type="ECO:0000256" key="1">
    <source>
        <dbReference type="SAM" id="MobiDB-lite"/>
    </source>
</evidence>
<evidence type="ECO:0000313" key="3">
    <source>
        <dbReference type="Proteomes" id="UP000092460"/>
    </source>
</evidence>
<dbReference type="EnsemblMetazoa" id="GPPI046052-RA">
    <property type="protein sequence ID" value="GPPI046052-PA"/>
    <property type="gene ID" value="GPPI046052"/>
</dbReference>
<dbReference type="InterPro" id="IPR017248">
    <property type="entry name" value="HAX-1"/>
</dbReference>
<dbReference type="EMBL" id="JXJN01023698">
    <property type="status" value="NOT_ANNOTATED_CDS"/>
    <property type="molecule type" value="Genomic_DNA"/>
</dbReference>
<feature type="compositionally biased region" description="Basic and acidic residues" evidence="1">
    <location>
        <begin position="13"/>
        <end position="32"/>
    </location>
</feature>
<evidence type="ECO:0000313" key="2">
    <source>
        <dbReference type="EnsemblMetazoa" id="GPPI046052-PA"/>
    </source>
</evidence>
<proteinExistence type="predicted"/>
<accession>A0A1B0C0N9</accession>
<reference evidence="3" key="1">
    <citation type="submission" date="2015-01" db="EMBL/GenBank/DDBJ databases">
        <authorList>
            <person name="Aksoy S."/>
            <person name="Warren W."/>
            <person name="Wilson R.K."/>
        </authorList>
    </citation>
    <scope>NUCLEOTIDE SEQUENCE [LARGE SCALE GENOMIC DNA]</scope>
    <source>
        <strain evidence="3">IAEA</strain>
    </source>
</reference>
<dbReference type="AlphaFoldDB" id="A0A1B0C0N9"/>
<feature type="region of interest" description="Disordered" evidence="1">
    <location>
        <begin position="10"/>
        <end position="32"/>
    </location>
</feature>
<dbReference type="GO" id="GO:0030136">
    <property type="term" value="C:clathrin-coated vesicle"/>
    <property type="evidence" value="ECO:0007669"/>
    <property type="project" value="TreeGrafter"/>
</dbReference>
<dbReference type="PANTHER" id="PTHR14938">
    <property type="entry name" value="HCLS1-ASSOCIATED PROTEIN X-1"/>
    <property type="match status" value="1"/>
</dbReference>